<dbReference type="InterPro" id="IPR042178">
    <property type="entry name" value="Serpin_sf_1"/>
</dbReference>
<evidence type="ECO:0000313" key="3">
    <source>
        <dbReference type="Proteomes" id="UP000626092"/>
    </source>
</evidence>
<proteinExistence type="inferred from homology"/>
<organism evidence="2 3">
    <name type="scientific">Rhododendron simsii</name>
    <name type="common">Sims's rhododendron</name>
    <dbReference type="NCBI Taxonomy" id="118357"/>
    <lineage>
        <taxon>Eukaryota</taxon>
        <taxon>Viridiplantae</taxon>
        <taxon>Streptophyta</taxon>
        <taxon>Embryophyta</taxon>
        <taxon>Tracheophyta</taxon>
        <taxon>Spermatophyta</taxon>
        <taxon>Magnoliopsida</taxon>
        <taxon>eudicotyledons</taxon>
        <taxon>Gunneridae</taxon>
        <taxon>Pentapetalae</taxon>
        <taxon>asterids</taxon>
        <taxon>Ericales</taxon>
        <taxon>Ericaceae</taxon>
        <taxon>Ericoideae</taxon>
        <taxon>Rhodoreae</taxon>
        <taxon>Rhododendron</taxon>
    </lineage>
</organism>
<dbReference type="AlphaFoldDB" id="A0A834GN96"/>
<gene>
    <name evidence="2" type="ORF">RHSIM_Rhsim07G0233300</name>
</gene>
<dbReference type="EMBL" id="WJXA01000007">
    <property type="protein sequence ID" value="KAF7138637.1"/>
    <property type="molecule type" value="Genomic_DNA"/>
</dbReference>
<comment type="caution">
    <text evidence="2">The sequence shown here is derived from an EMBL/GenBank/DDBJ whole genome shotgun (WGS) entry which is preliminary data.</text>
</comment>
<evidence type="ECO:0000256" key="1">
    <source>
        <dbReference type="ARBA" id="ARBA00009500"/>
    </source>
</evidence>
<dbReference type="InterPro" id="IPR036186">
    <property type="entry name" value="Serpin_sf"/>
</dbReference>
<dbReference type="OrthoDB" id="1063785at2759"/>
<sequence length="84" mass="9154">MAEPKPNYSLNSKSTDDLNSLSSHLVSLVFTDGGATGGPKFLFANRVCVDQSLSLEPSFKQVVDTVYKAASNHVYFQTEVGYFS</sequence>
<comment type="similarity">
    <text evidence="1">Belongs to the serpin family.</text>
</comment>
<evidence type="ECO:0000313" key="2">
    <source>
        <dbReference type="EMBL" id="KAF7138637.1"/>
    </source>
</evidence>
<dbReference type="Proteomes" id="UP000626092">
    <property type="component" value="Unassembled WGS sequence"/>
</dbReference>
<dbReference type="Gene3D" id="3.30.497.10">
    <property type="entry name" value="Antithrombin, subunit I, domain 2"/>
    <property type="match status" value="1"/>
</dbReference>
<dbReference type="SUPFAM" id="SSF56574">
    <property type="entry name" value="Serpins"/>
    <property type="match status" value="1"/>
</dbReference>
<accession>A0A834GN96</accession>
<name>A0A834GN96_RHOSS</name>
<protein>
    <submittedName>
        <fullName evidence="2">Uncharacterized protein</fullName>
    </submittedName>
</protein>
<reference evidence="2" key="1">
    <citation type="submission" date="2019-11" db="EMBL/GenBank/DDBJ databases">
        <authorList>
            <person name="Liu Y."/>
            <person name="Hou J."/>
            <person name="Li T.-Q."/>
            <person name="Guan C.-H."/>
            <person name="Wu X."/>
            <person name="Wu H.-Z."/>
            <person name="Ling F."/>
            <person name="Zhang R."/>
            <person name="Shi X.-G."/>
            <person name="Ren J.-P."/>
            <person name="Chen E.-F."/>
            <person name="Sun J.-M."/>
        </authorList>
    </citation>
    <scope>NUCLEOTIDE SEQUENCE</scope>
    <source>
        <strain evidence="2">Adult_tree_wgs_1</strain>
        <tissue evidence="2">Leaves</tissue>
    </source>
</reference>
<keyword evidence="3" id="KW-1185">Reference proteome</keyword>